<dbReference type="Proteomes" id="UP000499080">
    <property type="component" value="Unassembled WGS sequence"/>
</dbReference>
<comment type="caution">
    <text evidence="1">The sequence shown here is derived from an EMBL/GenBank/DDBJ whole genome shotgun (WGS) entry which is preliminary data.</text>
</comment>
<protein>
    <submittedName>
        <fullName evidence="1">Uncharacterized protein</fullName>
    </submittedName>
</protein>
<name>A0A4Y2T9S4_ARAVE</name>
<evidence type="ECO:0000313" key="1">
    <source>
        <dbReference type="EMBL" id="GBN96563.1"/>
    </source>
</evidence>
<evidence type="ECO:0000313" key="2">
    <source>
        <dbReference type="Proteomes" id="UP000499080"/>
    </source>
</evidence>
<accession>A0A4Y2T9S4</accession>
<reference evidence="1 2" key="1">
    <citation type="journal article" date="2019" name="Sci. Rep.">
        <title>Orb-weaving spider Araneus ventricosus genome elucidates the spidroin gene catalogue.</title>
        <authorList>
            <person name="Kono N."/>
            <person name="Nakamura H."/>
            <person name="Ohtoshi R."/>
            <person name="Moran D.A.P."/>
            <person name="Shinohara A."/>
            <person name="Yoshida Y."/>
            <person name="Fujiwara M."/>
            <person name="Mori M."/>
            <person name="Tomita M."/>
            <person name="Arakawa K."/>
        </authorList>
    </citation>
    <scope>NUCLEOTIDE SEQUENCE [LARGE SCALE GENOMIC DNA]</scope>
</reference>
<gene>
    <name evidence="1" type="ORF">AVEN_117323_1</name>
</gene>
<dbReference type="AlphaFoldDB" id="A0A4Y2T9S4"/>
<proteinExistence type="predicted"/>
<sequence length="33" mass="3883">VRESVDTCYWPLLLLQVVHYQVKKFDSNIPSCT</sequence>
<keyword evidence="2" id="KW-1185">Reference proteome</keyword>
<feature type="non-terminal residue" evidence="1">
    <location>
        <position position="1"/>
    </location>
</feature>
<dbReference type="EMBL" id="BGPR01026663">
    <property type="protein sequence ID" value="GBN96563.1"/>
    <property type="molecule type" value="Genomic_DNA"/>
</dbReference>
<organism evidence="1 2">
    <name type="scientific">Araneus ventricosus</name>
    <name type="common">Orbweaver spider</name>
    <name type="synonym">Epeira ventricosa</name>
    <dbReference type="NCBI Taxonomy" id="182803"/>
    <lineage>
        <taxon>Eukaryota</taxon>
        <taxon>Metazoa</taxon>
        <taxon>Ecdysozoa</taxon>
        <taxon>Arthropoda</taxon>
        <taxon>Chelicerata</taxon>
        <taxon>Arachnida</taxon>
        <taxon>Araneae</taxon>
        <taxon>Araneomorphae</taxon>
        <taxon>Entelegynae</taxon>
        <taxon>Araneoidea</taxon>
        <taxon>Araneidae</taxon>
        <taxon>Araneus</taxon>
    </lineage>
</organism>